<protein>
    <submittedName>
        <fullName evidence="3">Uncharacterized protein</fullName>
    </submittedName>
</protein>
<dbReference type="Proteomes" id="UP000285173">
    <property type="component" value="Unassembled WGS sequence"/>
</dbReference>
<proteinExistence type="predicted"/>
<dbReference type="EMBL" id="QSEF01000004">
    <property type="protein sequence ID" value="RGZ50344.1"/>
    <property type="molecule type" value="Genomic_DNA"/>
</dbReference>
<keyword evidence="6" id="KW-1185">Reference proteome</keyword>
<gene>
    <name evidence="3" type="ORF">DW191_08730</name>
    <name evidence="2" type="ORF">DW986_03560</name>
    <name evidence="1" type="ORF">GMD82_17455</name>
</gene>
<sequence>MTRGERHAYEEHLTNVVILEDAIENAKWEGLTEGKAEGLAEGLAKGEAKALHQTAANMKRMGMDAAAISSCTGLTAEEIGKL</sequence>
<organism evidence="3 4">
    <name type="scientific">Parabacteroides merdae</name>
    <dbReference type="NCBI Taxonomy" id="46503"/>
    <lineage>
        <taxon>Bacteria</taxon>
        <taxon>Pseudomonadati</taxon>
        <taxon>Bacteroidota</taxon>
        <taxon>Bacteroidia</taxon>
        <taxon>Bacteroidales</taxon>
        <taxon>Tannerellaceae</taxon>
        <taxon>Parabacteroides</taxon>
    </lineage>
</organism>
<dbReference type="EMBL" id="QRKC01000003">
    <property type="protein sequence ID" value="RHH77633.1"/>
    <property type="molecule type" value="Genomic_DNA"/>
</dbReference>
<evidence type="ECO:0000313" key="3">
    <source>
        <dbReference type="EMBL" id="RHH77633.1"/>
    </source>
</evidence>
<evidence type="ECO:0000313" key="4">
    <source>
        <dbReference type="Proteomes" id="UP000283732"/>
    </source>
</evidence>
<reference evidence="4 5" key="1">
    <citation type="submission" date="2018-08" db="EMBL/GenBank/DDBJ databases">
        <title>A genome reference for cultivated species of the human gut microbiota.</title>
        <authorList>
            <person name="Zou Y."/>
            <person name="Xue W."/>
            <person name="Luo G."/>
        </authorList>
    </citation>
    <scope>NUCLEOTIDE SEQUENCE [LARGE SCALE GENOMIC DNA]</scope>
    <source>
        <strain evidence="3 4">AM16-50</strain>
        <strain evidence="2 5">AM50-15</strain>
    </source>
</reference>
<dbReference type="Proteomes" id="UP000434916">
    <property type="component" value="Unassembled WGS sequence"/>
</dbReference>
<evidence type="ECO:0000313" key="1">
    <source>
        <dbReference type="EMBL" id="MTU41194.1"/>
    </source>
</evidence>
<dbReference type="EMBL" id="WNCN01000030">
    <property type="protein sequence ID" value="MTU41194.1"/>
    <property type="molecule type" value="Genomic_DNA"/>
</dbReference>
<evidence type="ECO:0000313" key="6">
    <source>
        <dbReference type="Proteomes" id="UP000434916"/>
    </source>
</evidence>
<reference evidence="1 6" key="2">
    <citation type="journal article" date="2019" name="Nat. Med.">
        <title>A library of human gut bacterial isolates paired with longitudinal multiomics data enables mechanistic microbiome research.</title>
        <authorList>
            <person name="Poyet M."/>
            <person name="Groussin M."/>
            <person name="Gibbons S.M."/>
            <person name="Avila-Pacheco J."/>
            <person name="Jiang X."/>
            <person name="Kearney S.M."/>
            <person name="Perrotta A.R."/>
            <person name="Berdy B."/>
            <person name="Zhao S."/>
            <person name="Lieberman T.D."/>
            <person name="Swanson P.K."/>
            <person name="Smith M."/>
            <person name="Roesemann S."/>
            <person name="Alexander J.E."/>
            <person name="Rich S.A."/>
            <person name="Livny J."/>
            <person name="Vlamakis H."/>
            <person name="Clish C."/>
            <person name="Bullock K."/>
            <person name="Deik A."/>
            <person name="Scott J."/>
            <person name="Pierce K.A."/>
            <person name="Xavier R.J."/>
            <person name="Alm E.J."/>
        </authorList>
    </citation>
    <scope>NUCLEOTIDE SEQUENCE [LARGE SCALE GENOMIC DNA]</scope>
    <source>
        <strain evidence="1 6">BIOML-A29</strain>
    </source>
</reference>
<dbReference type="RefSeq" id="WP_005647203.1">
    <property type="nucleotide sequence ID" value="NZ_CP072229.1"/>
</dbReference>
<accession>A0A414XUS8</accession>
<dbReference type="AlphaFoldDB" id="A0A414XUS8"/>
<dbReference type="Proteomes" id="UP000283732">
    <property type="component" value="Unassembled WGS sequence"/>
</dbReference>
<evidence type="ECO:0000313" key="5">
    <source>
        <dbReference type="Proteomes" id="UP000285173"/>
    </source>
</evidence>
<evidence type="ECO:0000313" key="2">
    <source>
        <dbReference type="EMBL" id="RGZ50344.1"/>
    </source>
</evidence>
<name>A0A414XUS8_9BACT</name>
<comment type="caution">
    <text evidence="3">The sequence shown here is derived from an EMBL/GenBank/DDBJ whole genome shotgun (WGS) entry which is preliminary data.</text>
</comment>